<sequence length="252" mass="28472">MPSTGEQLQRQLNKTPKRSSTPHAEDEPDKISTPSWAGGAADQHRYPDGYPQAAEALVTRYKWFSTKIENIPSRVSTTESKTWLQIIARRLGRLEPKLSRLLKLDTMCQTRGLKIKDTPFRQVADEIHRDISHLEGILEEMGGVSSSVNALVQETLRNLRTTYREMGEGSPPFIVHDGDIVHTGDIAQDAEVQKMLRDIGKAIYDVLYSYTTQLEAKLAEYEKNSRSHKPQRPGTSGRRRQASPGSTTDRWD</sequence>
<accession>A0A2H1H5E5</accession>
<feature type="compositionally biased region" description="Polar residues" evidence="1">
    <location>
        <begin position="1"/>
        <end position="22"/>
    </location>
</feature>
<dbReference type="Proteomes" id="UP000245764">
    <property type="component" value="Chromosome 12"/>
</dbReference>
<gene>
    <name evidence="2" type="ORF">ZT1E4_G10989</name>
</gene>
<evidence type="ECO:0000256" key="1">
    <source>
        <dbReference type="SAM" id="MobiDB-lite"/>
    </source>
</evidence>
<evidence type="ECO:0000313" key="2">
    <source>
        <dbReference type="EMBL" id="SMR61024.1"/>
    </source>
</evidence>
<feature type="compositionally biased region" description="Basic residues" evidence="1">
    <location>
        <begin position="226"/>
        <end position="241"/>
    </location>
</feature>
<name>A0A2H1H5E5_ZYMTR</name>
<feature type="region of interest" description="Disordered" evidence="1">
    <location>
        <begin position="220"/>
        <end position="252"/>
    </location>
</feature>
<organism evidence="2 3">
    <name type="scientific">Zymoseptoria tritici ST99CH_1E4</name>
    <dbReference type="NCBI Taxonomy" id="1276532"/>
    <lineage>
        <taxon>Eukaryota</taxon>
        <taxon>Fungi</taxon>
        <taxon>Dikarya</taxon>
        <taxon>Ascomycota</taxon>
        <taxon>Pezizomycotina</taxon>
        <taxon>Dothideomycetes</taxon>
        <taxon>Dothideomycetidae</taxon>
        <taxon>Mycosphaerellales</taxon>
        <taxon>Mycosphaerellaceae</taxon>
        <taxon>Zymoseptoria</taxon>
    </lineage>
</organism>
<feature type="region of interest" description="Disordered" evidence="1">
    <location>
        <begin position="1"/>
        <end position="48"/>
    </location>
</feature>
<evidence type="ECO:0000313" key="3">
    <source>
        <dbReference type="Proteomes" id="UP000245764"/>
    </source>
</evidence>
<proteinExistence type="predicted"/>
<reference evidence="3" key="1">
    <citation type="submission" date="2017-05" db="EMBL/GenBank/DDBJ databases">
        <authorList>
            <person name="Song R."/>
            <person name="Chenine A.L."/>
            <person name="Ruprecht R.M."/>
        </authorList>
    </citation>
    <scope>NUCLEOTIDE SEQUENCE [LARGE SCALE GENOMIC DNA]</scope>
</reference>
<dbReference type="EMBL" id="LT854264">
    <property type="protein sequence ID" value="SMR61024.1"/>
    <property type="molecule type" value="Genomic_DNA"/>
</dbReference>
<dbReference type="AlphaFoldDB" id="A0A2H1H5E5"/>
<feature type="compositionally biased region" description="Polar residues" evidence="1">
    <location>
        <begin position="243"/>
        <end position="252"/>
    </location>
</feature>
<protein>
    <submittedName>
        <fullName evidence="2">Uncharacterized protein</fullName>
    </submittedName>
</protein>